<accession>A0A077YZB6</accession>
<evidence type="ECO:0000313" key="2">
    <source>
        <dbReference type="Proteomes" id="UP000030665"/>
    </source>
</evidence>
<reference evidence="1" key="1">
    <citation type="submission" date="2014-01" db="EMBL/GenBank/DDBJ databases">
        <authorList>
            <person name="Aslett M."/>
        </authorList>
    </citation>
    <scope>NUCLEOTIDE SEQUENCE</scope>
</reference>
<proteinExistence type="predicted"/>
<dbReference type="EMBL" id="HG805842">
    <property type="protein sequence ID" value="CDW53136.1"/>
    <property type="molecule type" value="Genomic_DNA"/>
</dbReference>
<dbReference type="Proteomes" id="UP000030665">
    <property type="component" value="Unassembled WGS sequence"/>
</dbReference>
<keyword evidence="2" id="KW-1185">Reference proteome</keyword>
<gene>
    <name evidence="1" type="ORF">TTRE_0000139901</name>
</gene>
<sequence>MSSFCEKMSELHRFDQSTPTFIVRKWLARKCLDLMTIQIGKSFFLFNSHCDCWQLSSCFSLVYADRKQNGSFYKNLLADLGTKDSDSSHILFDCLIIRGTLKGSVHVAERLVALRYIISEDGISTMPPHRSGRALKKWKSDKPLLTVAEWVLDSSMNNGESGCNGETTWLLQALTRCPFANRVK</sequence>
<reference evidence="1" key="2">
    <citation type="submission" date="2014-03" db="EMBL/GenBank/DDBJ databases">
        <title>The whipworm genome and dual-species transcriptomics of an intimate host-pathogen interaction.</title>
        <authorList>
            <person name="Foth B.J."/>
            <person name="Tsai I.J."/>
            <person name="Reid A.J."/>
            <person name="Bancroft A.J."/>
            <person name="Nichol S."/>
            <person name="Tracey A."/>
            <person name="Holroyd N."/>
            <person name="Cotton J.A."/>
            <person name="Stanley E.J."/>
            <person name="Zarowiecki M."/>
            <person name="Liu J.Z."/>
            <person name="Huckvale T."/>
            <person name="Cooper P.J."/>
            <person name="Grencis R.K."/>
            <person name="Berriman M."/>
        </authorList>
    </citation>
    <scope>NUCLEOTIDE SEQUENCE [LARGE SCALE GENOMIC DNA]</scope>
</reference>
<dbReference type="AlphaFoldDB" id="A0A077YZB6"/>
<protein>
    <submittedName>
        <fullName evidence="1">Uncharacterized protein</fullName>
    </submittedName>
</protein>
<name>A0A077YZB6_TRITR</name>
<evidence type="ECO:0000313" key="1">
    <source>
        <dbReference type="EMBL" id="CDW53136.1"/>
    </source>
</evidence>
<organism evidence="1 2">
    <name type="scientific">Trichuris trichiura</name>
    <name type="common">Whipworm</name>
    <name type="synonym">Trichocephalus trichiurus</name>
    <dbReference type="NCBI Taxonomy" id="36087"/>
    <lineage>
        <taxon>Eukaryota</taxon>
        <taxon>Metazoa</taxon>
        <taxon>Ecdysozoa</taxon>
        <taxon>Nematoda</taxon>
        <taxon>Enoplea</taxon>
        <taxon>Dorylaimia</taxon>
        <taxon>Trichinellida</taxon>
        <taxon>Trichuridae</taxon>
        <taxon>Trichuris</taxon>
    </lineage>
</organism>